<sequence>MTTLATDRLRWATPADRNRAELMALLTERTMATADPKRYTSAPTLTQAWYQAHMARWGLDSYLDKIDAVRA</sequence>
<protein>
    <submittedName>
        <fullName evidence="1">Uncharacterized protein</fullName>
    </submittedName>
</protein>
<organism evidence="1 2">
    <name type="scientific">Mycobacterium shimoidei</name>
    <dbReference type="NCBI Taxonomy" id="29313"/>
    <lineage>
        <taxon>Bacteria</taxon>
        <taxon>Bacillati</taxon>
        <taxon>Actinomycetota</taxon>
        <taxon>Actinomycetes</taxon>
        <taxon>Mycobacteriales</taxon>
        <taxon>Mycobacteriaceae</taxon>
        <taxon>Mycobacterium</taxon>
    </lineage>
</organism>
<dbReference type="Proteomes" id="UP000252015">
    <property type="component" value="Unassembled WGS sequence"/>
</dbReference>
<proteinExistence type="predicted"/>
<dbReference type="RefSeq" id="WP_069397337.1">
    <property type="nucleotide sequence ID" value="NZ_JACKUN010000037.1"/>
</dbReference>
<dbReference type="AlphaFoldDB" id="A0A1E3TDE0"/>
<dbReference type="EMBL" id="UEGW01000001">
    <property type="protein sequence ID" value="SRX93027.1"/>
    <property type="molecule type" value="Genomic_DNA"/>
</dbReference>
<keyword evidence="2" id="KW-1185">Reference proteome</keyword>
<accession>A0A1E3TDE0</accession>
<evidence type="ECO:0000313" key="2">
    <source>
        <dbReference type="Proteomes" id="UP000252015"/>
    </source>
</evidence>
<name>A0A1E3TDE0_MYCSH</name>
<gene>
    <name evidence="1" type="ORF">MSP7336_01257</name>
</gene>
<evidence type="ECO:0000313" key="1">
    <source>
        <dbReference type="EMBL" id="SRX93027.1"/>
    </source>
</evidence>
<reference evidence="1 2" key="1">
    <citation type="submission" date="2018-05" db="EMBL/GenBank/DDBJ databases">
        <authorList>
            <consortium name="IHU Genomes"/>
        </authorList>
    </citation>
    <scope>NUCLEOTIDE SEQUENCE [LARGE SCALE GENOMIC DNA]</scope>
    <source>
        <strain evidence="1 2">P7336</strain>
    </source>
</reference>